<dbReference type="InterPro" id="IPR005754">
    <property type="entry name" value="Sortase"/>
</dbReference>
<feature type="transmembrane region" description="Helical" evidence="3">
    <location>
        <begin position="282"/>
        <end position="305"/>
    </location>
</feature>
<reference evidence="4 5" key="1">
    <citation type="submission" date="2017-05" db="EMBL/GenBank/DDBJ databases">
        <title>Bifidobacterium vansinderenii sp. nov.</title>
        <authorList>
            <person name="Lugli G.A."/>
            <person name="Duranti S."/>
            <person name="Mangifesta M."/>
        </authorList>
    </citation>
    <scope>NUCLEOTIDE SEQUENCE [LARGE SCALE GENOMIC DNA]</scope>
    <source>
        <strain evidence="4 5">Tam10B</strain>
    </source>
</reference>
<evidence type="ECO:0000256" key="3">
    <source>
        <dbReference type="SAM" id="Phobius"/>
    </source>
</evidence>
<keyword evidence="1" id="KW-0378">Hydrolase</keyword>
<dbReference type="NCBIfam" id="TIGR01076">
    <property type="entry name" value="sortase_fam"/>
    <property type="match status" value="1"/>
</dbReference>
<dbReference type="SUPFAM" id="SSF63817">
    <property type="entry name" value="Sortase"/>
    <property type="match status" value="1"/>
</dbReference>
<dbReference type="GO" id="GO:0016787">
    <property type="term" value="F:hydrolase activity"/>
    <property type="evidence" value="ECO:0007669"/>
    <property type="project" value="UniProtKB-KW"/>
</dbReference>
<dbReference type="CDD" id="cd05827">
    <property type="entry name" value="Sortase_C"/>
    <property type="match status" value="1"/>
</dbReference>
<name>A0A229VXR3_9BIFI</name>
<organism evidence="4 5">
    <name type="scientific">Bifidobacterium vansinderenii</name>
    <dbReference type="NCBI Taxonomy" id="1984871"/>
    <lineage>
        <taxon>Bacteria</taxon>
        <taxon>Bacillati</taxon>
        <taxon>Actinomycetota</taxon>
        <taxon>Actinomycetes</taxon>
        <taxon>Bifidobacteriales</taxon>
        <taxon>Bifidobacteriaceae</taxon>
        <taxon>Bifidobacterium</taxon>
    </lineage>
</organism>
<dbReference type="Pfam" id="PF04203">
    <property type="entry name" value="Sortase"/>
    <property type="match status" value="1"/>
</dbReference>
<keyword evidence="3" id="KW-0472">Membrane</keyword>
<protein>
    <submittedName>
        <fullName evidence="4">Sortase</fullName>
    </submittedName>
</protein>
<dbReference type="AlphaFoldDB" id="A0A229VXR3"/>
<gene>
    <name evidence="4" type="ORF">Tam10B_1289</name>
</gene>
<keyword evidence="3" id="KW-0812">Transmembrane</keyword>
<evidence type="ECO:0000256" key="1">
    <source>
        <dbReference type="ARBA" id="ARBA00022801"/>
    </source>
</evidence>
<evidence type="ECO:0000313" key="4">
    <source>
        <dbReference type="EMBL" id="OXN00419.1"/>
    </source>
</evidence>
<feature type="active site" description="Proton donor/acceptor" evidence="2">
    <location>
        <position position="183"/>
    </location>
</feature>
<keyword evidence="3" id="KW-1133">Transmembrane helix</keyword>
<accession>A0A229VXR3</accession>
<evidence type="ECO:0000256" key="2">
    <source>
        <dbReference type="PIRSR" id="PIRSR605754-1"/>
    </source>
</evidence>
<feature type="transmembrane region" description="Helical" evidence="3">
    <location>
        <begin position="27"/>
        <end position="48"/>
    </location>
</feature>
<dbReference type="InterPro" id="IPR042002">
    <property type="entry name" value="Sortase_C"/>
</dbReference>
<dbReference type="EMBL" id="NEWD01000016">
    <property type="protein sequence ID" value="OXN00419.1"/>
    <property type="molecule type" value="Genomic_DNA"/>
</dbReference>
<dbReference type="Gene3D" id="2.40.260.10">
    <property type="entry name" value="Sortase"/>
    <property type="match status" value="1"/>
</dbReference>
<keyword evidence="5" id="KW-1185">Reference proteome</keyword>
<sequence length="326" mass="35687">MSRGAHRVKRAGRVRAWWGRTPVRGKVMYVVGGVMLLVALGLASYPAIMQTITGNQQVAVSNQLEKTVADWPYPKAEDELAAARDYNKRLFESGQRELGSTVKDAMDASAAVGTDDPLATEYEQRLAVDPGNAMGSVVIPKISVNIPILHGTSTEALNQGAGHTFGSSLPVGGPSTHAILAAHRGMPDKLMFTRLDEMRVGDFFQIKVMGETLSYQVTNIWTVTPDDFSHLKIKKGEDRVTLVTCTPYGINTHRLLVSGIRYYGKHPDPAKQPDKAGTWEKLIPIIAAMAVPLLSLTASILAWLIRKHKRNKRQLRELEAQAAAAR</sequence>
<dbReference type="InterPro" id="IPR023365">
    <property type="entry name" value="Sortase_dom-sf"/>
</dbReference>
<evidence type="ECO:0000313" key="5">
    <source>
        <dbReference type="Proteomes" id="UP000215433"/>
    </source>
</evidence>
<dbReference type="NCBIfam" id="NF033745">
    <property type="entry name" value="class_C_sortase"/>
    <property type="match status" value="1"/>
</dbReference>
<proteinExistence type="predicted"/>
<comment type="caution">
    <text evidence="4">The sequence shown here is derived from an EMBL/GenBank/DDBJ whole genome shotgun (WGS) entry which is preliminary data.</text>
</comment>
<feature type="active site" description="Acyl-thioester intermediate" evidence="2">
    <location>
        <position position="245"/>
    </location>
</feature>
<dbReference type="Proteomes" id="UP000215433">
    <property type="component" value="Unassembled WGS sequence"/>
</dbReference>